<dbReference type="GO" id="GO:0016787">
    <property type="term" value="F:hydrolase activity"/>
    <property type="evidence" value="ECO:0007669"/>
    <property type="project" value="UniProtKB-KW"/>
</dbReference>
<dbReference type="EC" id="3.6.4.12" evidence="2"/>
<gene>
    <name evidence="2" type="ORF">MEDL_48450</name>
</gene>
<reference evidence="2" key="1">
    <citation type="submission" date="2021-03" db="EMBL/GenBank/DDBJ databases">
        <authorList>
            <person name="Bekaert M."/>
        </authorList>
    </citation>
    <scope>NUCLEOTIDE SEQUENCE</scope>
</reference>
<dbReference type="GO" id="GO:0003676">
    <property type="term" value="F:nucleic acid binding"/>
    <property type="evidence" value="ECO:0007669"/>
    <property type="project" value="InterPro"/>
</dbReference>
<sequence length="333" mass="37604">MANYKSHLRVLNKESFNLKEKQIEILDMLQKGKKEIIGILPTGYGKSLIYEIAPLMLSGTVIVISPLTSIQVEQFQRLRETPLKTCILNVKMSSRRKCSCKNHVLYCADSTIQRIITIEGKTIRRNIIDAFIQRGDLTPYSKYLCNICHEYGKANFGIQEPPTKKQKTDQVTSLTQCVDTIISALDSGILEDGDIIKLSKALGKSQNKLVFDGSSTISQQYKNDDFLKTLNQKGTTFVTSKHPEEKVKVTVGDPCFENPCSYESVEKVFDHIRDLTGLTDNSKVRQWTMLGCDGLPYTLGSRTIENVSVCKDCTMEFDDAGDFKRPHKEERPL</sequence>
<dbReference type="Proteomes" id="UP000683360">
    <property type="component" value="Unassembled WGS sequence"/>
</dbReference>
<dbReference type="InterPro" id="IPR011545">
    <property type="entry name" value="DEAD/DEAH_box_helicase_dom"/>
</dbReference>
<feature type="domain" description="DEAD/DEAH-box helicase" evidence="1">
    <location>
        <begin position="21"/>
        <end position="115"/>
    </location>
</feature>
<dbReference type="GO" id="GO:0003678">
    <property type="term" value="F:DNA helicase activity"/>
    <property type="evidence" value="ECO:0007669"/>
    <property type="project" value="UniProtKB-EC"/>
</dbReference>
<dbReference type="GO" id="GO:0005524">
    <property type="term" value="F:ATP binding"/>
    <property type="evidence" value="ECO:0007669"/>
    <property type="project" value="InterPro"/>
</dbReference>
<evidence type="ECO:0000313" key="3">
    <source>
        <dbReference type="Proteomes" id="UP000683360"/>
    </source>
</evidence>
<proteinExistence type="predicted"/>
<evidence type="ECO:0000259" key="1">
    <source>
        <dbReference type="Pfam" id="PF00270"/>
    </source>
</evidence>
<dbReference type="Gene3D" id="3.40.50.300">
    <property type="entry name" value="P-loop containing nucleotide triphosphate hydrolases"/>
    <property type="match status" value="1"/>
</dbReference>
<accession>A0A8S3U5H0</accession>
<dbReference type="OrthoDB" id="5963985at2759"/>
<dbReference type="InterPro" id="IPR027417">
    <property type="entry name" value="P-loop_NTPase"/>
</dbReference>
<dbReference type="Pfam" id="PF00270">
    <property type="entry name" value="DEAD"/>
    <property type="match status" value="1"/>
</dbReference>
<evidence type="ECO:0000313" key="2">
    <source>
        <dbReference type="EMBL" id="CAG2235923.1"/>
    </source>
</evidence>
<protein>
    <submittedName>
        <fullName evidence="2">RecQ</fullName>
        <ecNumber evidence="2">3.6.4.12</ecNumber>
    </submittedName>
</protein>
<name>A0A8S3U5H0_MYTED</name>
<dbReference type="EMBL" id="CAJPWZ010002332">
    <property type="protein sequence ID" value="CAG2235923.1"/>
    <property type="molecule type" value="Genomic_DNA"/>
</dbReference>
<keyword evidence="2" id="KW-0378">Hydrolase</keyword>
<dbReference type="AlphaFoldDB" id="A0A8S3U5H0"/>
<dbReference type="SUPFAM" id="SSF52540">
    <property type="entry name" value="P-loop containing nucleoside triphosphate hydrolases"/>
    <property type="match status" value="1"/>
</dbReference>
<organism evidence="2 3">
    <name type="scientific">Mytilus edulis</name>
    <name type="common">Blue mussel</name>
    <dbReference type="NCBI Taxonomy" id="6550"/>
    <lineage>
        <taxon>Eukaryota</taxon>
        <taxon>Metazoa</taxon>
        <taxon>Spiralia</taxon>
        <taxon>Lophotrochozoa</taxon>
        <taxon>Mollusca</taxon>
        <taxon>Bivalvia</taxon>
        <taxon>Autobranchia</taxon>
        <taxon>Pteriomorphia</taxon>
        <taxon>Mytilida</taxon>
        <taxon>Mytiloidea</taxon>
        <taxon>Mytilidae</taxon>
        <taxon>Mytilinae</taxon>
        <taxon>Mytilus</taxon>
    </lineage>
</organism>
<comment type="caution">
    <text evidence="2">The sequence shown here is derived from an EMBL/GenBank/DDBJ whole genome shotgun (WGS) entry which is preliminary data.</text>
</comment>
<keyword evidence="3" id="KW-1185">Reference proteome</keyword>